<evidence type="ECO:0000256" key="1">
    <source>
        <dbReference type="ARBA" id="ARBA00023157"/>
    </source>
</evidence>
<feature type="region of interest" description="Disordered" evidence="2">
    <location>
        <begin position="269"/>
        <end position="325"/>
    </location>
</feature>
<comment type="caution">
    <text evidence="3">The sequence shown here is derived from an EMBL/GenBank/DDBJ whole genome shotgun (WGS) entry which is preliminary data.</text>
</comment>
<feature type="region of interest" description="Disordered" evidence="2">
    <location>
        <begin position="838"/>
        <end position="858"/>
    </location>
</feature>
<feature type="compositionally biased region" description="Polar residues" evidence="2">
    <location>
        <begin position="1009"/>
        <end position="1019"/>
    </location>
</feature>
<feature type="region of interest" description="Disordered" evidence="2">
    <location>
        <begin position="508"/>
        <end position="530"/>
    </location>
</feature>
<name>A0ABD3NLS9_9STRA</name>
<evidence type="ECO:0000313" key="4">
    <source>
        <dbReference type="Proteomes" id="UP001530315"/>
    </source>
</evidence>
<proteinExistence type="predicted"/>
<keyword evidence="4" id="KW-1185">Reference proteome</keyword>
<gene>
    <name evidence="3" type="ORF">ACHAW5_011022</name>
</gene>
<feature type="compositionally biased region" description="Polar residues" evidence="2">
    <location>
        <begin position="651"/>
        <end position="661"/>
    </location>
</feature>
<feature type="region of interest" description="Disordered" evidence="2">
    <location>
        <begin position="196"/>
        <end position="215"/>
    </location>
</feature>
<dbReference type="AlphaFoldDB" id="A0ABD3NLS9"/>
<feature type="compositionally biased region" description="Polar residues" evidence="2">
    <location>
        <begin position="719"/>
        <end position="730"/>
    </location>
</feature>
<feature type="region of interest" description="Disordered" evidence="2">
    <location>
        <begin position="597"/>
        <end position="661"/>
    </location>
</feature>
<reference evidence="3 4" key="1">
    <citation type="submission" date="2024-10" db="EMBL/GenBank/DDBJ databases">
        <title>Updated reference genomes for cyclostephanoid diatoms.</title>
        <authorList>
            <person name="Roberts W.R."/>
            <person name="Alverson A.J."/>
        </authorList>
    </citation>
    <scope>NUCLEOTIDE SEQUENCE [LARGE SCALE GENOMIC DNA]</scope>
    <source>
        <strain evidence="3 4">AJA276-08</strain>
    </source>
</reference>
<dbReference type="Proteomes" id="UP001530315">
    <property type="component" value="Unassembled WGS sequence"/>
</dbReference>
<feature type="compositionally biased region" description="Low complexity" evidence="2">
    <location>
        <begin position="838"/>
        <end position="852"/>
    </location>
</feature>
<feature type="region of interest" description="Disordered" evidence="2">
    <location>
        <begin position="985"/>
        <end position="1019"/>
    </location>
</feature>
<dbReference type="PANTHER" id="PTHR47849">
    <property type="entry name" value="CHITIN-BINDING LECTIN 1"/>
    <property type="match status" value="1"/>
</dbReference>
<evidence type="ECO:0000313" key="3">
    <source>
        <dbReference type="EMBL" id="KAL3776900.1"/>
    </source>
</evidence>
<organism evidence="3 4">
    <name type="scientific">Stephanodiscus triporus</name>
    <dbReference type="NCBI Taxonomy" id="2934178"/>
    <lineage>
        <taxon>Eukaryota</taxon>
        <taxon>Sar</taxon>
        <taxon>Stramenopiles</taxon>
        <taxon>Ochrophyta</taxon>
        <taxon>Bacillariophyta</taxon>
        <taxon>Coscinodiscophyceae</taxon>
        <taxon>Thalassiosirophycidae</taxon>
        <taxon>Stephanodiscales</taxon>
        <taxon>Stephanodiscaceae</taxon>
        <taxon>Stephanodiscus</taxon>
    </lineage>
</organism>
<evidence type="ECO:0008006" key="5">
    <source>
        <dbReference type="Google" id="ProtNLM"/>
    </source>
</evidence>
<feature type="region of interest" description="Disordered" evidence="2">
    <location>
        <begin position="715"/>
        <end position="776"/>
    </location>
</feature>
<sequence length="1058" mass="112169">MMSTASTIMSCAIFRRSIAMTIVRIALCYVLLFGMRDFANAFTNGPEDKYFCGWKWDDADCQSRQHCPTGRSEECDGFDEGVKCFANSQCDAKLGHGAGFVPGEPPKQSPGGTSRPTFTGKSDNITDHYWCGVGLDDAINKCGVHCPSGTSNECPQGHICYHDVLACDARNIVHPAPPSISPKNALPTLTPGTTLSPATTSSPTMIPTDEPIGPPDPLTYPSDDPTDHWFCGVSLDDTNAKCEQHCPTATECPMGQICFFGTQCDSRTYSPTPPPTHRPTTSDPTQSPTFTMLPTLPATVSMPPSAAPTLPGPSKSPTLTPTPGPTYAPMPSTVATFFCGIDWDDAVTNCKRRCPSGESTECPFDEKCFTLTPCKEEMGYPEEFGLSNGTNAAAGGGTEACVPFTVTIVADNWPKEISWVVKNIDMNETVAEGDNENLIPGKPVEYNECLKSKMGCYEFTINDTGGDGICCKDGSGSYKITWDGEMLMEGAAFYESETTPFGGCGVSEQPTASPLEAAEGDTSSGVTISSGVDGDSGDLAYRCVAKALLEQGYQVSSDKCELFINCFNPQINVADDWFCDESEQCVSVSACSINGDEASDKDTAMEQPASRPVVTQETPTETTSVSPTGATEVLLHPTMSPAPGTLEETVLPTTSSEPGTSYETILPTTSHTTYGPCGGLPCYQNDHCRSQYGFCGPGEGYCDDSSIWTKDCPDVELSSHPSPSLTTIPITNAPELDHLPFSKPQGGKKPVGGKGEPARTNPPINQSITTGSPTAINTAFTSAGSVSTGSPTAINTAFASAGSVSTGSPTAINTAFTSAGSPTSSPILSEEASDDFWSSTYSITTPPSSSSETHTEDESLIADSVLEANDESCTGEPCPVSTHCRSRYGSCGPGFIYCNMYTIWKDTCPPSPLGAKFTQTPAHNSVTPTDSPALNPDFSLPTMPPLARPSLPTITKASPFNITNSVSATDKETPSNITSYFFGTDEGNAESETANMTDEDSNIDKENQQENSEVQNDSTNVFQSEVYLTEWIQSASNGVKPCYLESGLAVTTLMLLIL</sequence>
<feature type="compositionally biased region" description="Polar residues" evidence="2">
    <location>
        <begin position="762"/>
        <end position="776"/>
    </location>
</feature>
<feature type="compositionally biased region" description="Low complexity" evidence="2">
    <location>
        <begin position="612"/>
        <end position="628"/>
    </location>
</feature>
<keyword evidence="1" id="KW-1015">Disulfide bond</keyword>
<dbReference type="EMBL" id="JALLAZ020001326">
    <property type="protein sequence ID" value="KAL3776900.1"/>
    <property type="molecule type" value="Genomic_DNA"/>
</dbReference>
<protein>
    <recommendedName>
        <fullName evidence="5">Chitin-binding type-1 domain-containing protein</fullName>
    </recommendedName>
</protein>
<evidence type="ECO:0000256" key="2">
    <source>
        <dbReference type="SAM" id="MobiDB-lite"/>
    </source>
</evidence>
<dbReference type="PANTHER" id="PTHR47849:SF8">
    <property type="entry name" value="LECTIN"/>
    <property type="match status" value="1"/>
</dbReference>
<feature type="compositionally biased region" description="Polar residues" evidence="2">
    <location>
        <begin position="521"/>
        <end position="530"/>
    </location>
</feature>
<accession>A0ABD3NLS9</accession>